<sequence>MDSSLAQHRQQFPALSTQCYFNYGGQGPMPQGAIAEISSGHEYMQTHGPFSNTVNAWAHQQMQQVRGAIAAELQISPTTLTLTENVTVGCNIALWGLDWQAGDHILLSDCEHPGVVGIVRELARRFDLAVSICPLLSTLNHGDPVQAIAQHLRPETRLVVISHILWNTGQVLPLAEIVALCHGYAGRRGQVRVLVDAAQSVGVLPLDLGAIAADFYAFTGHKWLCGPAGIGGLYVSPNALADLRPTFIGWRGVTKDAQGNPIDWLPDGRRFEVATSDVPLYGAMSEAIATHQRWGSTADRYRRICHLSRLLWEGLAKLPQVSCLRTAPPEAGLVSFQLADGGHAQAVQTLEQNGFLLRMLLYPDCIRACVHYFTLESEIERLLGAIAHLVR</sequence>
<gene>
    <name evidence="2" type="ORF">HPC62_00475</name>
</gene>
<reference evidence="2 3" key="1">
    <citation type="submission" date="2020-05" db="EMBL/GenBank/DDBJ databases">
        <title>Complete genome sequence of of a novel Thermoleptolyngbya strain isolated from hot springs of Ganzi, Sichuan China.</title>
        <authorList>
            <person name="Tang J."/>
            <person name="Daroch M."/>
            <person name="Li L."/>
            <person name="Waleron K."/>
            <person name="Waleron M."/>
            <person name="Waleron M."/>
        </authorList>
    </citation>
    <scope>NUCLEOTIDE SEQUENCE [LARGE SCALE GENOMIC DNA]</scope>
    <source>
        <strain evidence="2 3">PKUAC-SCTA183</strain>
    </source>
</reference>
<dbReference type="EMBL" id="CP053661">
    <property type="protein sequence ID" value="QKD84683.1"/>
    <property type="molecule type" value="Genomic_DNA"/>
</dbReference>
<name>A0A6M8BPP0_9CYAN</name>
<dbReference type="AlphaFoldDB" id="A0A6M8BPP0"/>
<dbReference type="SUPFAM" id="SSF53383">
    <property type="entry name" value="PLP-dependent transferases"/>
    <property type="match status" value="1"/>
</dbReference>
<dbReference type="InterPro" id="IPR015422">
    <property type="entry name" value="PyrdxlP-dep_Trfase_small"/>
</dbReference>
<protein>
    <submittedName>
        <fullName evidence="2">Aminotransferase class V-fold PLP-dependent enzyme</fullName>
    </submittedName>
</protein>
<dbReference type="Gene3D" id="3.40.640.10">
    <property type="entry name" value="Type I PLP-dependent aspartate aminotransferase-like (Major domain)"/>
    <property type="match status" value="1"/>
</dbReference>
<dbReference type="PANTHER" id="PTHR43586">
    <property type="entry name" value="CYSTEINE DESULFURASE"/>
    <property type="match status" value="1"/>
</dbReference>
<dbReference type="Gene3D" id="3.90.1150.10">
    <property type="entry name" value="Aspartate Aminotransferase, domain 1"/>
    <property type="match status" value="1"/>
</dbReference>
<keyword evidence="2" id="KW-0808">Transferase</keyword>
<keyword evidence="3" id="KW-1185">Reference proteome</keyword>
<evidence type="ECO:0000313" key="3">
    <source>
        <dbReference type="Proteomes" id="UP000505210"/>
    </source>
</evidence>
<keyword evidence="2" id="KW-0032">Aminotransferase</keyword>
<feature type="domain" description="Aminotransferase class V" evidence="1">
    <location>
        <begin position="47"/>
        <end position="358"/>
    </location>
</feature>
<dbReference type="InterPro" id="IPR000192">
    <property type="entry name" value="Aminotrans_V_dom"/>
</dbReference>
<dbReference type="InterPro" id="IPR015421">
    <property type="entry name" value="PyrdxlP-dep_Trfase_major"/>
</dbReference>
<dbReference type="Pfam" id="PF00266">
    <property type="entry name" value="Aminotran_5"/>
    <property type="match status" value="1"/>
</dbReference>
<dbReference type="GO" id="GO:0008483">
    <property type="term" value="F:transaminase activity"/>
    <property type="evidence" value="ECO:0007669"/>
    <property type="project" value="UniProtKB-KW"/>
</dbReference>
<evidence type="ECO:0000313" key="2">
    <source>
        <dbReference type="EMBL" id="QKD84683.1"/>
    </source>
</evidence>
<dbReference type="Proteomes" id="UP000505210">
    <property type="component" value="Chromosome"/>
</dbReference>
<dbReference type="InterPro" id="IPR015424">
    <property type="entry name" value="PyrdxlP-dep_Trfase"/>
</dbReference>
<accession>A0A6M8BPP0</accession>
<dbReference type="PANTHER" id="PTHR43586:SF4">
    <property type="entry name" value="ISOPENICILLIN N EPIMERASE"/>
    <property type="match status" value="1"/>
</dbReference>
<organism evidence="2 3">
    <name type="scientific">Thermoleptolyngbya sichuanensis A183</name>
    <dbReference type="NCBI Taxonomy" id="2737172"/>
    <lineage>
        <taxon>Bacteria</taxon>
        <taxon>Bacillati</taxon>
        <taxon>Cyanobacteriota</taxon>
        <taxon>Cyanophyceae</taxon>
        <taxon>Oculatellales</taxon>
        <taxon>Oculatellaceae</taxon>
        <taxon>Thermoleptolyngbya</taxon>
        <taxon>Thermoleptolyngbya sichuanensis</taxon>
    </lineage>
</organism>
<proteinExistence type="predicted"/>
<dbReference type="KEGG" id="theu:HPC62_00475"/>
<evidence type="ECO:0000259" key="1">
    <source>
        <dbReference type="Pfam" id="PF00266"/>
    </source>
</evidence>